<dbReference type="SUPFAM" id="SSF48403">
    <property type="entry name" value="Ankyrin repeat"/>
    <property type="match status" value="1"/>
</dbReference>
<evidence type="ECO:0000256" key="1">
    <source>
        <dbReference type="ARBA" id="ARBA00022737"/>
    </source>
</evidence>
<dbReference type="SUPFAM" id="SSF56112">
    <property type="entry name" value="Protein kinase-like (PK-like)"/>
    <property type="match status" value="1"/>
</dbReference>
<feature type="non-terminal residue" evidence="6">
    <location>
        <position position="768"/>
    </location>
</feature>
<dbReference type="Pfam" id="PF00069">
    <property type="entry name" value="Pkinase"/>
    <property type="match status" value="1"/>
</dbReference>
<feature type="repeat" description="ANK" evidence="3">
    <location>
        <begin position="564"/>
        <end position="599"/>
    </location>
</feature>
<dbReference type="AlphaFoldDB" id="A0A9P6FPD2"/>
<dbReference type="PANTHER" id="PTHR24126">
    <property type="entry name" value="ANKYRIN REPEAT, PH AND SEC7 DOMAIN CONTAINING PROTEIN SECG-RELATED"/>
    <property type="match status" value="1"/>
</dbReference>
<protein>
    <recommendedName>
        <fullName evidence="5">Protein kinase domain-containing protein</fullName>
    </recommendedName>
</protein>
<evidence type="ECO:0000256" key="2">
    <source>
        <dbReference type="ARBA" id="ARBA00023043"/>
    </source>
</evidence>
<keyword evidence="1" id="KW-0677">Repeat</keyword>
<dbReference type="PROSITE" id="PS50088">
    <property type="entry name" value="ANK_REPEAT"/>
    <property type="match status" value="4"/>
</dbReference>
<feature type="region of interest" description="Disordered" evidence="4">
    <location>
        <begin position="23"/>
        <end position="46"/>
    </location>
</feature>
<evidence type="ECO:0000256" key="4">
    <source>
        <dbReference type="SAM" id="MobiDB-lite"/>
    </source>
</evidence>
<feature type="region of interest" description="Disordered" evidence="4">
    <location>
        <begin position="695"/>
        <end position="718"/>
    </location>
</feature>
<evidence type="ECO:0000256" key="3">
    <source>
        <dbReference type="PROSITE-ProRule" id="PRU00023"/>
    </source>
</evidence>
<evidence type="ECO:0000313" key="7">
    <source>
        <dbReference type="Proteomes" id="UP000780801"/>
    </source>
</evidence>
<dbReference type="GO" id="GO:0004672">
    <property type="term" value="F:protein kinase activity"/>
    <property type="evidence" value="ECO:0007669"/>
    <property type="project" value="InterPro"/>
</dbReference>
<keyword evidence="7" id="KW-1185">Reference proteome</keyword>
<sequence>IIKHPLIKATEFSEVHGGSLVKPAPDSASVHSASSASSMSSHHSSHSLEPAYMPVVLKWSRHPADFRDMLFAFSKLREHSPNVVTFYGATREHPSATSSIPSTLSNSPIAGNSNHYSNGSRAGTLGMSSPPQDRVGSRDWIVTKPSAHGTLHEFLKLPQGVALDWMDKIRLIRGVANGLLFLHDHGVLHMNLHSDNVLVENGPTAVLTDFGQASRSIRKLETAETAEAHAGGSSPRYTQGGSVSEKILLYTAPERLANPELNPCTAASDVYSLGVLILEVMTGHRSLASQFLRSTTSDQQPLRLEGTIKGTRSGAPLPMLNTPHGTMTLPSAMESLIRRMCSRDPSQRPGMVAIRSQLKEMANKSFDLHVREPINRGTTGIQLSTKKPISLISVVTTPSHASVPGSTIGDSAASTRALIEPLKTPKSPNFPKRNTSILRAVLDMSLNAPPVSPKRKNIQIWEAVVKADIKSINTLLSQGISVNQRDPVTGFTPLLAAVADLEPNQTPSIPVMELLINRGAEINAFDFKTKQTLLHHLCARPNPSPAVLKFLLDRGANPNAISATRQTPLHYLAERARTSPLEPMRLLLDAGAEVDAKGPVMWTPLHLLCSSEKPFLDALMLLLTRDVDVNAKDSNQWTALHFVVHYNQDPVPALKILTDAGADVNALTKRREGVVQVLLKSKSIDRLAMDSINTMATPGPSGTGNNSPTSPGMSGLGIYSLTPSTHYGGGGHARKRSTASLVSPHGSINKLNALAEGEVTVDLSGNGQ</sequence>
<dbReference type="InterPro" id="IPR000719">
    <property type="entry name" value="Prot_kinase_dom"/>
</dbReference>
<comment type="caution">
    <text evidence="6">The sequence shown here is derived from an EMBL/GenBank/DDBJ whole genome shotgun (WGS) entry which is preliminary data.</text>
</comment>
<dbReference type="PROSITE" id="PS50297">
    <property type="entry name" value="ANK_REP_REGION"/>
    <property type="match status" value="1"/>
</dbReference>
<dbReference type="Gene3D" id="1.25.40.20">
    <property type="entry name" value="Ankyrin repeat-containing domain"/>
    <property type="match status" value="2"/>
</dbReference>
<feature type="non-terminal residue" evidence="6">
    <location>
        <position position="1"/>
    </location>
</feature>
<dbReference type="SMART" id="SM00220">
    <property type="entry name" value="S_TKc"/>
    <property type="match status" value="1"/>
</dbReference>
<reference evidence="6" key="1">
    <citation type="journal article" date="2020" name="Fungal Divers.">
        <title>Resolving the Mortierellaceae phylogeny through synthesis of multi-gene phylogenetics and phylogenomics.</title>
        <authorList>
            <person name="Vandepol N."/>
            <person name="Liber J."/>
            <person name="Desiro A."/>
            <person name="Na H."/>
            <person name="Kennedy M."/>
            <person name="Barry K."/>
            <person name="Grigoriev I.V."/>
            <person name="Miller A.N."/>
            <person name="O'Donnell K."/>
            <person name="Stajich J.E."/>
            <person name="Bonito G."/>
        </authorList>
    </citation>
    <scope>NUCLEOTIDE SEQUENCE</scope>
    <source>
        <strain evidence="6">KOD1015</strain>
    </source>
</reference>
<feature type="compositionally biased region" description="Polar residues" evidence="4">
    <location>
        <begin position="703"/>
        <end position="712"/>
    </location>
</feature>
<dbReference type="EMBL" id="JAABOA010003733">
    <property type="protein sequence ID" value="KAF9578361.1"/>
    <property type="molecule type" value="Genomic_DNA"/>
</dbReference>
<organism evidence="6 7">
    <name type="scientific">Lunasporangiospora selenospora</name>
    <dbReference type="NCBI Taxonomy" id="979761"/>
    <lineage>
        <taxon>Eukaryota</taxon>
        <taxon>Fungi</taxon>
        <taxon>Fungi incertae sedis</taxon>
        <taxon>Mucoromycota</taxon>
        <taxon>Mortierellomycotina</taxon>
        <taxon>Mortierellomycetes</taxon>
        <taxon>Mortierellales</taxon>
        <taxon>Mortierellaceae</taxon>
        <taxon>Lunasporangiospora</taxon>
    </lineage>
</organism>
<dbReference type="SMART" id="SM00248">
    <property type="entry name" value="ANK"/>
    <property type="match status" value="6"/>
</dbReference>
<dbReference type="InterPro" id="IPR036770">
    <property type="entry name" value="Ankyrin_rpt-contain_sf"/>
</dbReference>
<dbReference type="PANTHER" id="PTHR24126:SF14">
    <property type="entry name" value="ANK_REP_REGION DOMAIN-CONTAINING PROTEIN"/>
    <property type="match status" value="1"/>
</dbReference>
<gene>
    <name evidence="6" type="ORF">BGW38_005877</name>
</gene>
<feature type="repeat" description="ANK" evidence="3">
    <location>
        <begin position="529"/>
        <end position="563"/>
    </location>
</feature>
<feature type="domain" description="Protein kinase" evidence="5">
    <location>
        <begin position="1"/>
        <end position="366"/>
    </location>
</feature>
<dbReference type="Proteomes" id="UP000780801">
    <property type="component" value="Unassembled WGS sequence"/>
</dbReference>
<dbReference type="Gene3D" id="1.10.510.10">
    <property type="entry name" value="Transferase(Phosphotransferase) domain 1"/>
    <property type="match status" value="1"/>
</dbReference>
<name>A0A9P6FPD2_9FUNG</name>
<feature type="repeat" description="ANK" evidence="3">
    <location>
        <begin position="489"/>
        <end position="527"/>
    </location>
</feature>
<feature type="compositionally biased region" description="Low complexity" evidence="4">
    <location>
        <begin position="27"/>
        <end position="42"/>
    </location>
</feature>
<dbReference type="OrthoDB" id="20872at2759"/>
<evidence type="ECO:0000259" key="5">
    <source>
        <dbReference type="PROSITE" id="PS50011"/>
    </source>
</evidence>
<dbReference type="Pfam" id="PF12796">
    <property type="entry name" value="Ank_2"/>
    <property type="match status" value="1"/>
</dbReference>
<dbReference type="Pfam" id="PF00023">
    <property type="entry name" value="Ank"/>
    <property type="match status" value="1"/>
</dbReference>
<proteinExistence type="predicted"/>
<accession>A0A9P6FPD2</accession>
<evidence type="ECO:0000313" key="6">
    <source>
        <dbReference type="EMBL" id="KAF9578361.1"/>
    </source>
</evidence>
<dbReference type="PROSITE" id="PS50011">
    <property type="entry name" value="PROTEIN_KINASE_DOM"/>
    <property type="match status" value="1"/>
</dbReference>
<dbReference type="InterPro" id="IPR002110">
    <property type="entry name" value="Ankyrin_rpt"/>
</dbReference>
<dbReference type="GO" id="GO:0005524">
    <property type="term" value="F:ATP binding"/>
    <property type="evidence" value="ECO:0007669"/>
    <property type="project" value="InterPro"/>
</dbReference>
<feature type="repeat" description="ANK" evidence="3">
    <location>
        <begin position="635"/>
        <end position="669"/>
    </location>
</feature>
<dbReference type="InterPro" id="IPR011009">
    <property type="entry name" value="Kinase-like_dom_sf"/>
</dbReference>
<keyword evidence="2 3" id="KW-0040">ANK repeat</keyword>